<dbReference type="AlphaFoldDB" id="R9IDB7"/>
<organism evidence="1 2">
    <name type="scientific">Phocaeicola sartorii</name>
    <dbReference type="NCBI Taxonomy" id="671267"/>
    <lineage>
        <taxon>Bacteria</taxon>
        <taxon>Pseudomonadati</taxon>
        <taxon>Bacteroidota</taxon>
        <taxon>Bacteroidia</taxon>
        <taxon>Bacteroidales</taxon>
        <taxon>Bacteroidaceae</taxon>
        <taxon>Phocaeicola</taxon>
    </lineage>
</organism>
<dbReference type="HOGENOM" id="CLU_2858403_0_0_10"/>
<dbReference type="Proteomes" id="UP000014200">
    <property type="component" value="Unassembled WGS sequence"/>
</dbReference>
<evidence type="ECO:0000313" key="1">
    <source>
        <dbReference type="EMBL" id="EOS16551.1"/>
    </source>
</evidence>
<comment type="caution">
    <text evidence="1">The sequence shown here is derived from an EMBL/GenBank/DDBJ whole genome shotgun (WGS) entry which is preliminary data.</text>
</comment>
<reference evidence="1 2" key="1">
    <citation type="submission" date="2013-04" db="EMBL/GenBank/DDBJ databases">
        <title>The Genome Sequence of Bacteroides massiliensis dnLKV3.</title>
        <authorList>
            <consortium name="The Broad Institute Genomics Platform"/>
            <consortium name="The Broad Institute Genome Sequencing Center for Infectious Disease"/>
            <person name="Earl A."/>
            <person name="Xavier R."/>
            <person name="Kuhn K."/>
            <person name="Stappenbeck T."/>
            <person name="Walker B."/>
            <person name="Young S."/>
            <person name="Zeng Q."/>
            <person name="Gargeya S."/>
            <person name="Fitzgerald M."/>
            <person name="Haas B."/>
            <person name="Abouelleil A."/>
            <person name="Allen A.W."/>
            <person name="Alvarado L."/>
            <person name="Arachchi H.M."/>
            <person name="Berlin A.M."/>
            <person name="Chapman S.B."/>
            <person name="Gainer-Dewar J."/>
            <person name="Goldberg J."/>
            <person name="Griggs A."/>
            <person name="Gujja S."/>
            <person name="Hansen M."/>
            <person name="Howarth C."/>
            <person name="Imamovic A."/>
            <person name="Ireland A."/>
            <person name="Larimer J."/>
            <person name="McCowan C."/>
            <person name="Murphy C."/>
            <person name="Pearson M."/>
            <person name="Poon T.W."/>
            <person name="Priest M."/>
            <person name="Roberts A."/>
            <person name="Saif S."/>
            <person name="Shea T."/>
            <person name="Sisk P."/>
            <person name="Sykes S."/>
            <person name="Wortman J."/>
            <person name="Nusbaum C."/>
            <person name="Birren B."/>
        </authorList>
    </citation>
    <scope>NUCLEOTIDE SEQUENCE [LARGE SCALE GENOMIC DNA]</scope>
    <source>
        <strain evidence="2">dnLKV3</strain>
    </source>
</reference>
<keyword evidence="2" id="KW-1185">Reference proteome</keyword>
<dbReference type="EMBL" id="ASSP01000003">
    <property type="protein sequence ID" value="EOS16551.1"/>
    <property type="molecule type" value="Genomic_DNA"/>
</dbReference>
<evidence type="ECO:0000313" key="2">
    <source>
        <dbReference type="Proteomes" id="UP000014200"/>
    </source>
</evidence>
<sequence>MEYLFLRRKKTSSTSVRQKALLYRATGREWMAQFSSLSDVRPAGITLYIKVYCIFYNSICITNF</sequence>
<dbReference type="PATRIC" id="fig|1235788.3.peg.225"/>
<accession>R9IDB7</accession>
<protein>
    <submittedName>
        <fullName evidence="1">Uncharacterized protein</fullName>
    </submittedName>
</protein>
<gene>
    <name evidence="1" type="ORF">C802_00230</name>
</gene>
<name>R9IDB7_9BACT</name>
<proteinExistence type="predicted"/>